<accession>A0A2A2EG15</accession>
<dbReference type="AlphaFoldDB" id="A0A2A2EG15"/>
<comment type="caution">
    <text evidence="2">The sequence shown here is derived from an EMBL/GenBank/DDBJ whole genome shotgun (WGS) entry which is preliminary data.</text>
</comment>
<dbReference type="GO" id="GO:0009898">
    <property type="term" value="C:cytoplasmic side of plasma membrane"/>
    <property type="evidence" value="ECO:0007669"/>
    <property type="project" value="TreeGrafter"/>
</dbReference>
<evidence type="ECO:0000256" key="1">
    <source>
        <dbReference type="SAM" id="MobiDB-lite"/>
    </source>
</evidence>
<dbReference type="Proteomes" id="UP000218399">
    <property type="component" value="Unassembled WGS sequence"/>
</dbReference>
<dbReference type="SUPFAM" id="SSF52540">
    <property type="entry name" value="P-loop containing nucleoside triphosphate hydrolases"/>
    <property type="match status" value="1"/>
</dbReference>
<evidence type="ECO:0000313" key="2">
    <source>
        <dbReference type="EMBL" id="PAU68003.1"/>
    </source>
</evidence>
<feature type="region of interest" description="Disordered" evidence="1">
    <location>
        <begin position="219"/>
        <end position="240"/>
    </location>
</feature>
<dbReference type="GO" id="GO:0016887">
    <property type="term" value="F:ATP hydrolysis activity"/>
    <property type="evidence" value="ECO:0007669"/>
    <property type="project" value="TreeGrafter"/>
</dbReference>
<sequence>MIRPMTAFGASRSTNEPQRYYTPPRGGTHARSSRPRPQEVMRRNDAQREVIDLSGGNVVTLSSGSGGAGTSTLSAVLARALAGRHAPTALIDADVRMCGGGLDVLLGIEHEHGSRWHDVHAPLGQLSGPALYRQLPKWDGVAVLSFDPWNGDAPKPWELEAAVHALAACDEVVVVDAARGECIPEAPSLIEASHIVVVELSVLGLARARAHLDWLERQGRESVERRTAPPGPGQPARPVAEHPGDVIAIVGIEPRGSARMRGVIDVREAKTYLGRDVIGPIRNDPKMCGDVLEGLGVRTLPKRNAAPLDVLTREVERVCDLSGALR</sequence>
<organism evidence="2 3">
    <name type="scientific">Bifidobacterium criceti</name>
    <dbReference type="NCBI Taxonomy" id="1960969"/>
    <lineage>
        <taxon>Bacteria</taxon>
        <taxon>Bacillati</taxon>
        <taxon>Actinomycetota</taxon>
        <taxon>Actinomycetes</taxon>
        <taxon>Bifidobacteriales</taxon>
        <taxon>Bifidobacteriaceae</taxon>
        <taxon>Bifidobacterium</taxon>
    </lineage>
</organism>
<dbReference type="GO" id="GO:0051782">
    <property type="term" value="P:negative regulation of cell division"/>
    <property type="evidence" value="ECO:0007669"/>
    <property type="project" value="TreeGrafter"/>
</dbReference>
<dbReference type="EMBL" id="MVOH01000007">
    <property type="protein sequence ID" value="PAU68003.1"/>
    <property type="molecule type" value="Genomic_DNA"/>
</dbReference>
<proteinExistence type="predicted"/>
<protein>
    <submittedName>
        <fullName evidence="2">Septum site determining protein</fullName>
    </submittedName>
</protein>
<dbReference type="InterPro" id="IPR050625">
    <property type="entry name" value="ParA/MinD_ATPase"/>
</dbReference>
<gene>
    <name evidence="2" type="ORF">B1526_0717</name>
</gene>
<dbReference type="InterPro" id="IPR027417">
    <property type="entry name" value="P-loop_NTPase"/>
</dbReference>
<dbReference type="GO" id="GO:0005524">
    <property type="term" value="F:ATP binding"/>
    <property type="evidence" value="ECO:0007669"/>
    <property type="project" value="TreeGrafter"/>
</dbReference>
<dbReference type="PANTHER" id="PTHR43384:SF11">
    <property type="entry name" value="SEPTUM SITE DETERMINING PROTEIN"/>
    <property type="match status" value="1"/>
</dbReference>
<name>A0A2A2EG15_9BIFI</name>
<dbReference type="Gene3D" id="3.40.50.300">
    <property type="entry name" value="P-loop containing nucleotide triphosphate hydrolases"/>
    <property type="match status" value="1"/>
</dbReference>
<evidence type="ECO:0000313" key="3">
    <source>
        <dbReference type="Proteomes" id="UP000218399"/>
    </source>
</evidence>
<dbReference type="PANTHER" id="PTHR43384">
    <property type="entry name" value="SEPTUM SITE-DETERMINING PROTEIN MIND HOMOLOG, CHLOROPLASTIC-RELATED"/>
    <property type="match status" value="1"/>
</dbReference>
<feature type="region of interest" description="Disordered" evidence="1">
    <location>
        <begin position="1"/>
        <end position="43"/>
    </location>
</feature>
<reference evidence="2 3" key="1">
    <citation type="journal article" date="2017" name="ISME J.">
        <title>Unveiling bifidobacterial biogeography across the mammalian branch of the tree of life.</title>
        <authorList>
            <person name="Milani C."/>
            <person name="Mangifesta M."/>
            <person name="Mancabelli L."/>
            <person name="Lugli G.A."/>
            <person name="James K."/>
            <person name="Duranti S."/>
            <person name="Turroni F."/>
            <person name="Ferrario C."/>
            <person name="Ossiprandi M.C."/>
            <person name="van Sinderen D."/>
            <person name="Ventura M."/>
        </authorList>
    </citation>
    <scope>NUCLEOTIDE SEQUENCE [LARGE SCALE GENOMIC DNA]</scope>
    <source>
        <strain evidence="3">Ham19E</strain>
    </source>
</reference>
<dbReference type="GO" id="GO:0005829">
    <property type="term" value="C:cytosol"/>
    <property type="evidence" value="ECO:0007669"/>
    <property type="project" value="TreeGrafter"/>
</dbReference>
<keyword evidence="3" id="KW-1185">Reference proteome</keyword>